<evidence type="ECO:0000313" key="3">
    <source>
        <dbReference type="Proteomes" id="UP000001072"/>
    </source>
</evidence>
<dbReference type="AlphaFoldDB" id="F4RQ14"/>
<evidence type="ECO:0000256" key="1">
    <source>
        <dbReference type="SAM" id="MobiDB-lite"/>
    </source>
</evidence>
<dbReference type="GeneID" id="18933051"/>
<name>F4RQ14_MELLP</name>
<feature type="region of interest" description="Disordered" evidence="1">
    <location>
        <begin position="31"/>
        <end position="143"/>
    </location>
</feature>
<dbReference type="RefSeq" id="XP_007411124.1">
    <property type="nucleotide sequence ID" value="XM_007411062.1"/>
</dbReference>
<keyword evidence="3" id="KW-1185">Reference proteome</keyword>
<protein>
    <submittedName>
        <fullName evidence="2">Uncharacterized protein</fullName>
    </submittedName>
</protein>
<dbReference type="InParanoid" id="F4RQ14"/>
<dbReference type="Proteomes" id="UP000001072">
    <property type="component" value="Unassembled WGS sequence"/>
</dbReference>
<proteinExistence type="predicted"/>
<feature type="compositionally biased region" description="Low complexity" evidence="1">
    <location>
        <begin position="176"/>
        <end position="202"/>
    </location>
</feature>
<dbReference type="VEuPathDB" id="FungiDB:MELLADRAFT_78078"/>
<reference evidence="3" key="1">
    <citation type="journal article" date="2011" name="Proc. Natl. Acad. Sci. U.S.A.">
        <title>Obligate biotrophy features unraveled by the genomic analysis of rust fungi.</title>
        <authorList>
            <person name="Duplessis S."/>
            <person name="Cuomo C.A."/>
            <person name="Lin Y.-C."/>
            <person name="Aerts A."/>
            <person name="Tisserant E."/>
            <person name="Veneault-Fourrey C."/>
            <person name="Joly D.L."/>
            <person name="Hacquard S."/>
            <person name="Amselem J."/>
            <person name="Cantarel B.L."/>
            <person name="Chiu R."/>
            <person name="Coutinho P.M."/>
            <person name="Feau N."/>
            <person name="Field M."/>
            <person name="Frey P."/>
            <person name="Gelhaye E."/>
            <person name="Goldberg J."/>
            <person name="Grabherr M.G."/>
            <person name="Kodira C.D."/>
            <person name="Kohler A."/>
            <person name="Kuees U."/>
            <person name="Lindquist E.A."/>
            <person name="Lucas S.M."/>
            <person name="Mago R."/>
            <person name="Mauceli E."/>
            <person name="Morin E."/>
            <person name="Murat C."/>
            <person name="Pangilinan J.L."/>
            <person name="Park R."/>
            <person name="Pearson M."/>
            <person name="Quesneville H."/>
            <person name="Rouhier N."/>
            <person name="Sakthikumar S."/>
            <person name="Salamov A.A."/>
            <person name="Schmutz J."/>
            <person name="Selles B."/>
            <person name="Shapiro H."/>
            <person name="Tanguay P."/>
            <person name="Tuskan G.A."/>
            <person name="Henrissat B."/>
            <person name="Van de Peer Y."/>
            <person name="Rouze P."/>
            <person name="Ellis J.G."/>
            <person name="Dodds P.N."/>
            <person name="Schein J.E."/>
            <person name="Zhong S."/>
            <person name="Hamelin R.C."/>
            <person name="Grigoriev I.V."/>
            <person name="Szabo L.J."/>
            <person name="Martin F."/>
        </authorList>
    </citation>
    <scope>NUCLEOTIDE SEQUENCE [LARGE SCALE GENOMIC DNA]</scope>
    <source>
        <strain evidence="3">98AG31 / pathotype 3-4-7</strain>
    </source>
</reference>
<sequence length="351" mass="39385">MSQMSSRITRNLHKFGGLSSAVIEACFSFEPAPPIHGEEDGGIEDDEAFLYRRRPSDGAQTIRGGDENEASQSQAEPDDRYATLKGNSKFTSKRRSRKILEGELEAGPAPRKSNRRSMKRSHSQPGARGSRKTQDINISPKQNLNMTPLERLFLPEGYLSLIGTPSPGRNVKPTNVSQDTRSSSISTISSSSSSDTDTGVSRSGRKRDSKPLSPYRRSTPAYSKRPEGMNENLITPFEALKRSISTSSVNSVHSHQRLKATNRSSTRPASIIQNDEEFERQDRSYLEHHDHHRESSLRSSLEQLSMVKEIEEKIERANGLRDKKIQRLVESQVRIESLLNELIQVSKQPQD</sequence>
<dbReference type="EMBL" id="GL883112">
    <property type="protein sequence ID" value="EGG05635.1"/>
    <property type="molecule type" value="Genomic_DNA"/>
</dbReference>
<feature type="region of interest" description="Disordered" evidence="1">
    <location>
        <begin position="247"/>
        <end position="275"/>
    </location>
</feature>
<evidence type="ECO:0000313" key="2">
    <source>
        <dbReference type="EMBL" id="EGG05635.1"/>
    </source>
</evidence>
<gene>
    <name evidence="2" type="ORF">MELLADRAFT_78078</name>
</gene>
<feature type="region of interest" description="Disordered" evidence="1">
    <location>
        <begin position="164"/>
        <end position="230"/>
    </location>
</feature>
<accession>F4RQ14</accession>
<feature type="compositionally biased region" description="Basic residues" evidence="1">
    <location>
        <begin position="112"/>
        <end position="122"/>
    </location>
</feature>
<dbReference type="KEGG" id="mlr:MELLADRAFT_78078"/>
<feature type="compositionally biased region" description="Polar residues" evidence="1">
    <location>
        <begin position="261"/>
        <end position="273"/>
    </location>
</feature>
<dbReference type="HOGENOM" id="CLU_790069_0_0_1"/>
<dbReference type="STRING" id="747676.F4RQ14"/>
<organism evidence="3">
    <name type="scientific">Melampsora larici-populina (strain 98AG31 / pathotype 3-4-7)</name>
    <name type="common">Poplar leaf rust fungus</name>
    <dbReference type="NCBI Taxonomy" id="747676"/>
    <lineage>
        <taxon>Eukaryota</taxon>
        <taxon>Fungi</taxon>
        <taxon>Dikarya</taxon>
        <taxon>Basidiomycota</taxon>
        <taxon>Pucciniomycotina</taxon>
        <taxon>Pucciniomycetes</taxon>
        <taxon>Pucciniales</taxon>
        <taxon>Melampsoraceae</taxon>
        <taxon>Melampsora</taxon>
    </lineage>
</organism>